<dbReference type="Pfam" id="PF00201">
    <property type="entry name" value="UDPGT"/>
    <property type="match status" value="1"/>
</dbReference>
<evidence type="ECO:0000313" key="3">
    <source>
        <dbReference type="EMBL" id="MBE6164785.1"/>
    </source>
</evidence>
<dbReference type="Gene3D" id="3.40.50.2000">
    <property type="entry name" value="Glycogen Phosphorylase B"/>
    <property type="match status" value="1"/>
</dbReference>
<accession>A0A927XFD6</accession>
<dbReference type="PANTHER" id="PTHR48043:SF145">
    <property type="entry name" value="FI06409P-RELATED"/>
    <property type="match status" value="1"/>
</dbReference>
<dbReference type="InterPro" id="IPR002213">
    <property type="entry name" value="UDP_glucos_trans"/>
</dbReference>
<gene>
    <name evidence="3" type="ORF">E7156_05665</name>
</gene>
<sequence length="407" mass="46653">MSKFLFAPFMMNLGESQRLSKLAEGLCQKGHEIHIIGDSYYPFIFDNEAYIWHHCPYDSEIYNKERYDSFFSLSTDFNFLTEKEIEQVCDFECELLAKEQFDAVVTGYRLSIVTSCRLEKTPLIWIISGATHISEIVESPEGLFSNNKYFQSNRRRSKLNHQQMKKTVEKMITSYSSNVSTWNTYLKKNGGQPFKNALELFRGDLNLVADYSQFYDFPASSSYKTIGPILIDVVGFSEKQAASKSKILLSFGTSFKTEWVEAFLTKLPKTYEYLLTTCAREIALPGSHVETVDYLDFADLGSSIDFAMIHGGQGTVYAMAAQGIPFIGIPFFNEQFWNIKKFSQKKAALLFENPLQQNIEQTFSDFAEHLSDYKENMLALTGQIQHEAEHSLEKAEEEIAAFIRQQQ</sequence>
<dbReference type="GO" id="GO:0008194">
    <property type="term" value="F:UDP-glycosyltransferase activity"/>
    <property type="evidence" value="ECO:0007669"/>
    <property type="project" value="InterPro"/>
</dbReference>
<dbReference type="EMBL" id="SVAF01000012">
    <property type="protein sequence ID" value="MBE6164785.1"/>
    <property type="molecule type" value="Genomic_DNA"/>
</dbReference>
<reference evidence="3" key="1">
    <citation type="submission" date="2019-04" db="EMBL/GenBank/DDBJ databases">
        <title>Evolution of Biomass-Degrading Anaerobic Consortia Revealed by Metagenomics.</title>
        <authorList>
            <person name="Peng X."/>
        </authorList>
    </citation>
    <scope>NUCLEOTIDE SEQUENCE</scope>
    <source>
        <strain evidence="3">SIG195</strain>
    </source>
</reference>
<name>A0A927XFD6_9STRE</name>
<keyword evidence="2" id="KW-0808">Transferase</keyword>
<dbReference type="Proteomes" id="UP000700800">
    <property type="component" value="Unassembled WGS sequence"/>
</dbReference>
<organism evidence="3 4">
    <name type="scientific">Streptococcus gallolyticus</name>
    <dbReference type="NCBI Taxonomy" id="315405"/>
    <lineage>
        <taxon>Bacteria</taxon>
        <taxon>Bacillati</taxon>
        <taxon>Bacillota</taxon>
        <taxon>Bacilli</taxon>
        <taxon>Lactobacillales</taxon>
        <taxon>Streptococcaceae</taxon>
        <taxon>Streptococcus</taxon>
    </lineage>
</organism>
<proteinExistence type="predicted"/>
<dbReference type="InterPro" id="IPR050271">
    <property type="entry name" value="UDP-glycosyltransferase"/>
</dbReference>
<comment type="caution">
    <text evidence="3">The sequence shown here is derived from an EMBL/GenBank/DDBJ whole genome shotgun (WGS) entry which is preliminary data.</text>
</comment>
<dbReference type="SUPFAM" id="SSF53756">
    <property type="entry name" value="UDP-Glycosyltransferase/glycogen phosphorylase"/>
    <property type="match status" value="1"/>
</dbReference>
<evidence type="ECO:0000313" key="4">
    <source>
        <dbReference type="Proteomes" id="UP000700800"/>
    </source>
</evidence>
<protein>
    <submittedName>
        <fullName evidence="3">CylJ protein</fullName>
    </submittedName>
</protein>
<keyword evidence="1" id="KW-0328">Glycosyltransferase</keyword>
<dbReference type="PANTHER" id="PTHR48043">
    <property type="entry name" value="EG:EG0003.4 PROTEIN-RELATED"/>
    <property type="match status" value="1"/>
</dbReference>
<evidence type="ECO:0000256" key="2">
    <source>
        <dbReference type="ARBA" id="ARBA00022679"/>
    </source>
</evidence>
<dbReference type="AlphaFoldDB" id="A0A927XFD6"/>
<evidence type="ECO:0000256" key="1">
    <source>
        <dbReference type="ARBA" id="ARBA00022676"/>
    </source>
</evidence>